<dbReference type="RefSeq" id="WP_171219235.1">
    <property type="nucleotide sequence ID" value="NZ_JABEPP010000004.1"/>
</dbReference>
<organism evidence="3 4">
    <name type="scientific">Enterovirga aerilata</name>
    <dbReference type="NCBI Taxonomy" id="2730920"/>
    <lineage>
        <taxon>Bacteria</taxon>
        <taxon>Pseudomonadati</taxon>
        <taxon>Pseudomonadota</taxon>
        <taxon>Alphaproteobacteria</taxon>
        <taxon>Hyphomicrobiales</taxon>
        <taxon>Methylobacteriaceae</taxon>
        <taxon>Enterovirga</taxon>
    </lineage>
</organism>
<sequence length="532" mass="57005">MAELTSAILAGSETFRGNHAAQTARVETLRARIAAATAGGRPDMVERHRSRGKLLVRERIDLLVDPGTAFMELSSLAAHGQYGGDVPGAGIVTGIGIVHGLPCMVIANDATVKGGSFYHETVKKHIRAQEIAAENRLPCLYLVDCGGAYLPEQDRVFPDARHFGNSFYRQTNMSASGLPQISTVFGGCTAGGAYIPALSDEVIMVRGNGRIHLGGPSIVKVAINEEVDGETLGGAEMHTRISGVNDHLAEDEYHALALMRDIVGNLGLTRPMAPDAPAAAPLHDPEELLGVISADRKQPYDVRELLLRMIDAGEFREFKPSWGETLVCGTARIHGYRVGILGNNGALLSDSSLKGAHFVSMCDQRNIPLLFLHNISGFMVGTEAERGGIAKNSAKLVYAMSVAKVPRLSVIVGGSYGAGNYGMCGRGFAPRFLFSWPTAELATMSADIASNVMLELRRGKGGDPAKVQADLERIEAEVRAQYAKQSDPYYATSRLWDDGLIEPGQTRDILGLCLAIVSSVPDAGRHTPVFRM</sequence>
<keyword evidence="4" id="KW-1185">Reference proteome</keyword>
<evidence type="ECO:0000259" key="2">
    <source>
        <dbReference type="PROSITE" id="PS50989"/>
    </source>
</evidence>
<dbReference type="Gene3D" id="3.90.226.10">
    <property type="entry name" value="2-enoyl-CoA Hydratase, Chain A, domain 1"/>
    <property type="match status" value="2"/>
</dbReference>
<dbReference type="PANTHER" id="PTHR22855">
    <property type="entry name" value="ACETYL, PROPIONYL, PYRUVATE, AND GLUTACONYL CARBOXYLASE-RELATED"/>
    <property type="match status" value="1"/>
</dbReference>
<dbReference type="InterPro" id="IPR011762">
    <property type="entry name" value="COA_CT_N"/>
</dbReference>
<dbReference type="GO" id="GO:0004485">
    <property type="term" value="F:methylcrotonoyl-CoA carboxylase activity"/>
    <property type="evidence" value="ECO:0007669"/>
    <property type="project" value="TreeGrafter"/>
</dbReference>
<dbReference type="PROSITE" id="PS50989">
    <property type="entry name" value="COA_CT_CTER"/>
    <property type="match status" value="1"/>
</dbReference>
<gene>
    <name evidence="3" type="ORF">HJG44_15240</name>
</gene>
<dbReference type="PANTHER" id="PTHR22855:SF13">
    <property type="entry name" value="METHYLCROTONOYL-COA CARBOXYLASE BETA CHAIN, MITOCHONDRIAL"/>
    <property type="match status" value="1"/>
</dbReference>
<dbReference type="InterPro" id="IPR011763">
    <property type="entry name" value="COA_CT_C"/>
</dbReference>
<dbReference type="InterPro" id="IPR029045">
    <property type="entry name" value="ClpP/crotonase-like_dom_sf"/>
</dbReference>
<dbReference type="InterPro" id="IPR045190">
    <property type="entry name" value="MCCB/AccD1-like"/>
</dbReference>
<dbReference type="InterPro" id="IPR034733">
    <property type="entry name" value="AcCoA_carboxyl_beta"/>
</dbReference>
<name>A0A849ICH7_9HYPH</name>
<dbReference type="Pfam" id="PF01039">
    <property type="entry name" value="Carboxyl_trans"/>
    <property type="match status" value="1"/>
</dbReference>
<reference evidence="3 4" key="1">
    <citation type="submission" date="2020-04" db="EMBL/GenBank/DDBJ databases">
        <title>Enterovirga sp. isolate from soil.</title>
        <authorList>
            <person name="Chea S."/>
            <person name="Kim D.-U."/>
        </authorList>
    </citation>
    <scope>NUCLEOTIDE SEQUENCE [LARGE SCALE GENOMIC DNA]</scope>
    <source>
        <strain evidence="3 4">DB1703</strain>
    </source>
</reference>
<dbReference type="FunFam" id="3.90.226.10:FF:000004">
    <property type="entry name" value="Methylcrotonoyl-CoA carboxylase beta chain"/>
    <property type="match status" value="1"/>
</dbReference>
<evidence type="ECO:0000313" key="3">
    <source>
        <dbReference type="EMBL" id="NNM73740.1"/>
    </source>
</evidence>
<evidence type="ECO:0000313" key="4">
    <source>
        <dbReference type="Proteomes" id="UP000564885"/>
    </source>
</evidence>
<accession>A0A849ICH7</accession>
<dbReference type="FunFam" id="3.90.226.10:FF:000046">
    <property type="entry name" value="Geranyl-CoA carboxylase beta subunit"/>
    <property type="match status" value="1"/>
</dbReference>
<dbReference type="Proteomes" id="UP000564885">
    <property type="component" value="Unassembled WGS sequence"/>
</dbReference>
<evidence type="ECO:0000259" key="1">
    <source>
        <dbReference type="PROSITE" id="PS50980"/>
    </source>
</evidence>
<proteinExistence type="predicted"/>
<feature type="domain" description="CoA carboxyltransferase N-terminal" evidence="1">
    <location>
        <begin position="22"/>
        <end position="278"/>
    </location>
</feature>
<dbReference type="GO" id="GO:1905202">
    <property type="term" value="C:methylcrotonoyl-CoA carboxylase complex"/>
    <property type="evidence" value="ECO:0007669"/>
    <property type="project" value="TreeGrafter"/>
</dbReference>
<feature type="domain" description="CoA carboxyltransferase C-terminal" evidence="2">
    <location>
        <begin position="281"/>
        <end position="522"/>
    </location>
</feature>
<dbReference type="EMBL" id="JABEPP010000004">
    <property type="protein sequence ID" value="NNM73740.1"/>
    <property type="molecule type" value="Genomic_DNA"/>
</dbReference>
<dbReference type="AlphaFoldDB" id="A0A849ICH7"/>
<dbReference type="SUPFAM" id="SSF52096">
    <property type="entry name" value="ClpP/crotonase"/>
    <property type="match status" value="2"/>
</dbReference>
<protein>
    <submittedName>
        <fullName evidence="3">Methylcrotonoyl-CoA carboxylase</fullName>
    </submittedName>
</protein>
<comment type="caution">
    <text evidence="3">The sequence shown here is derived from an EMBL/GenBank/DDBJ whole genome shotgun (WGS) entry which is preliminary data.</text>
</comment>
<dbReference type="PROSITE" id="PS50980">
    <property type="entry name" value="COA_CT_NTER"/>
    <property type="match status" value="1"/>
</dbReference>
<dbReference type="GO" id="GO:0006552">
    <property type="term" value="P:L-leucine catabolic process"/>
    <property type="evidence" value="ECO:0007669"/>
    <property type="project" value="TreeGrafter"/>
</dbReference>